<dbReference type="AlphaFoldDB" id="A0A3D8GNN9"/>
<proteinExistence type="inferred from homology"/>
<keyword evidence="6" id="KW-0145">Chemotaxis</keyword>
<dbReference type="Pfam" id="PF01052">
    <property type="entry name" value="FliMN_C"/>
    <property type="match status" value="1"/>
</dbReference>
<dbReference type="PANTHER" id="PTHR30034">
    <property type="entry name" value="FLAGELLAR MOTOR SWITCH PROTEIN FLIM"/>
    <property type="match status" value="1"/>
</dbReference>
<evidence type="ECO:0000256" key="2">
    <source>
        <dbReference type="ARBA" id="ARBA00004202"/>
    </source>
</evidence>
<keyword evidence="5" id="KW-1003">Cell membrane</keyword>
<dbReference type="GO" id="GO:0050918">
    <property type="term" value="P:positive chemotaxis"/>
    <property type="evidence" value="ECO:0007669"/>
    <property type="project" value="TreeGrafter"/>
</dbReference>
<evidence type="ECO:0000256" key="4">
    <source>
        <dbReference type="ARBA" id="ARBA00021898"/>
    </source>
</evidence>
<evidence type="ECO:0000313" key="13">
    <source>
        <dbReference type="Proteomes" id="UP000257144"/>
    </source>
</evidence>
<dbReference type="SUPFAM" id="SSF103039">
    <property type="entry name" value="CheC-like"/>
    <property type="match status" value="1"/>
</dbReference>
<evidence type="ECO:0000256" key="3">
    <source>
        <dbReference type="ARBA" id="ARBA00011049"/>
    </source>
</evidence>
<dbReference type="CDD" id="cd17908">
    <property type="entry name" value="FliM"/>
    <property type="match status" value="1"/>
</dbReference>
<evidence type="ECO:0000256" key="8">
    <source>
        <dbReference type="ARBA" id="ARBA00023136"/>
    </source>
</evidence>
<sequence>MGLKISQSHEGLNPDGTAAIKVYDFKKALRFSMEQVRVLTRIHENFAYQLASFVSAELRSIVQVEVGSVEQMLYEEFINELPATTILSVFEAKEQEIRMVLDMNPGMAYGMIDRLLGGKGAPKEVERTSLTPIETNVLKHLLEGVVKTLQKAWNDIITLQLRLLNLETNPQFLQLAIPTETVIVVIFQITIGNKIESMRLCIPYILLEPFIPKLSSHNWYGHNKWVKSKEESEYLQERIEHLAVPLIVELGRAAITMEELLGLSENDVIQLNQLVDDPLHVKVNEETKFLAHPGMRKSRVAAKIEKVIEGDTNNDGKWETHTR</sequence>
<comment type="subcellular location">
    <subcellularLocation>
        <location evidence="1">Bacterial flagellum basal body</location>
    </subcellularLocation>
    <subcellularLocation>
        <location evidence="2">Cell membrane</location>
        <topology evidence="2">Peripheral membrane protein</topology>
    </subcellularLocation>
</comment>
<evidence type="ECO:0000256" key="6">
    <source>
        <dbReference type="ARBA" id="ARBA00022500"/>
    </source>
</evidence>
<dbReference type="Proteomes" id="UP000257144">
    <property type="component" value="Unassembled WGS sequence"/>
</dbReference>
<dbReference type="GO" id="GO:0005886">
    <property type="term" value="C:plasma membrane"/>
    <property type="evidence" value="ECO:0007669"/>
    <property type="project" value="UniProtKB-SubCell"/>
</dbReference>
<evidence type="ECO:0000259" key="11">
    <source>
        <dbReference type="Pfam" id="PF01052"/>
    </source>
</evidence>
<dbReference type="Gene3D" id="3.40.1550.10">
    <property type="entry name" value="CheC-like"/>
    <property type="match status" value="1"/>
</dbReference>
<keyword evidence="12" id="KW-0969">Cilium</keyword>
<organism evidence="12 13">
    <name type="scientific">Neobacillus piezotolerans</name>
    <dbReference type="NCBI Taxonomy" id="2259171"/>
    <lineage>
        <taxon>Bacteria</taxon>
        <taxon>Bacillati</taxon>
        <taxon>Bacillota</taxon>
        <taxon>Bacilli</taxon>
        <taxon>Bacillales</taxon>
        <taxon>Bacillaceae</taxon>
        <taxon>Neobacillus</taxon>
    </lineage>
</organism>
<name>A0A3D8GNN9_9BACI</name>
<keyword evidence="12" id="KW-0282">Flagellum</keyword>
<keyword evidence="8" id="KW-0472">Membrane</keyword>
<keyword evidence="9" id="KW-0975">Bacterial flagellum</keyword>
<dbReference type="RefSeq" id="WP_115452830.1">
    <property type="nucleotide sequence ID" value="NZ_QNQT01000007.1"/>
</dbReference>
<evidence type="ECO:0000256" key="1">
    <source>
        <dbReference type="ARBA" id="ARBA00004117"/>
    </source>
</evidence>
<dbReference type="InterPro" id="IPR036429">
    <property type="entry name" value="SpoA-like_sf"/>
</dbReference>
<dbReference type="GO" id="GO:0071978">
    <property type="term" value="P:bacterial-type flagellum-dependent swarming motility"/>
    <property type="evidence" value="ECO:0007669"/>
    <property type="project" value="TreeGrafter"/>
</dbReference>
<comment type="caution">
    <text evidence="12">The sequence shown here is derived from an EMBL/GenBank/DDBJ whole genome shotgun (WGS) entry which is preliminary data.</text>
</comment>
<dbReference type="InterPro" id="IPR028976">
    <property type="entry name" value="CheC-like_sf"/>
</dbReference>
<keyword evidence="7" id="KW-0283">Flagellar rotation</keyword>
<dbReference type="InterPro" id="IPR001543">
    <property type="entry name" value="FliN-like_C"/>
</dbReference>
<gene>
    <name evidence="12" type="primary">fliM</name>
    <name evidence="12" type="ORF">DRW41_15005</name>
</gene>
<keyword evidence="12" id="KW-0966">Cell projection</keyword>
<dbReference type="OrthoDB" id="9806941at2"/>
<evidence type="ECO:0000313" key="12">
    <source>
        <dbReference type="EMBL" id="RDU35902.1"/>
    </source>
</evidence>
<dbReference type="GO" id="GO:0003774">
    <property type="term" value="F:cytoskeletal motor activity"/>
    <property type="evidence" value="ECO:0007669"/>
    <property type="project" value="InterPro"/>
</dbReference>
<dbReference type="Pfam" id="PF02154">
    <property type="entry name" value="FliM"/>
    <property type="match status" value="1"/>
</dbReference>
<dbReference type="SUPFAM" id="SSF101801">
    <property type="entry name" value="Surface presentation of antigens (SPOA)"/>
    <property type="match status" value="1"/>
</dbReference>
<dbReference type="PIRSF" id="PIRSF002888">
    <property type="entry name" value="FliM"/>
    <property type="match status" value="1"/>
</dbReference>
<dbReference type="GO" id="GO:0009425">
    <property type="term" value="C:bacterial-type flagellum basal body"/>
    <property type="evidence" value="ECO:0007669"/>
    <property type="project" value="UniProtKB-SubCell"/>
</dbReference>
<evidence type="ECO:0000256" key="7">
    <source>
        <dbReference type="ARBA" id="ARBA00022779"/>
    </source>
</evidence>
<protein>
    <recommendedName>
        <fullName evidence="4 10">Flagellar motor switch protein FliM</fullName>
    </recommendedName>
</protein>
<dbReference type="EMBL" id="QNQT01000007">
    <property type="protein sequence ID" value="RDU35902.1"/>
    <property type="molecule type" value="Genomic_DNA"/>
</dbReference>
<feature type="domain" description="Flagellar motor switch protein FliN-like C-terminal" evidence="11">
    <location>
        <begin position="237"/>
        <end position="308"/>
    </location>
</feature>
<dbReference type="PANTHER" id="PTHR30034:SF6">
    <property type="entry name" value="YOP PROTEINS TRANSLOCATION PROTEIN Q"/>
    <property type="match status" value="1"/>
</dbReference>
<accession>A0A3D8GNN9</accession>
<reference evidence="12 13" key="1">
    <citation type="submission" date="2018-07" db="EMBL/GenBank/DDBJ databases">
        <title>Bacillus sp. YLB-04 draft genome sequence.</title>
        <authorList>
            <person name="Yu L."/>
            <person name="Tang X."/>
        </authorList>
    </citation>
    <scope>NUCLEOTIDE SEQUENCE [LARGE SCALE GENOMIC DNA]</scope>
    <source>
        <strain evidence="12 13">YLB-04</strain>
    </source>
</reference>
<comment type="similarity">
    <text evidence="3">Belongs to the FliM family.</text>
</comment>
<dbReference type="InterPro" id="IPR001689">
    <property type="entry name" value="Flag_FliM"/>
</dbReference>
<dbReference type="Gene3D" id="2.30.330.10">
    <property type="entry name" value="SpoA-like"/>
    <property type="match status" value="1"/>
</dbReference>
<dbReference type="NCBIfam" id="TIGR01397">
    <property type="entry name" value="fliM_switch"/>
    <property type="match status" value="1"/>
</dbReference>
<evidence type="ECO:0000256" key="9">
    <source>
        <dbReference type="ARBA" id="ARBA00023143"/>
    </source>
</evidence>
<dbReference type="PRINTS" id="PR00955">
    <property type="entry name" value="FLGMOTORFLIM"/>
</dbReference>
<evidence type="ECO:0000256" key="10">
    <source>
        <dbReference type="NCBIfam" id="TIGR01397"/>
    </source>
</evidence>
<keyword evidence="13" id="KW-1185">Reference proteome</keyword>
<evidence type="ECO:0000256" key="5">
    <source>
        <dbReference type="ARBA" id="ARBA00022475"/>
    </source>
</evidence>